<gene>
    <name evidence="5" type="primary">LOC104237524</name>
</gene>
<keyword evidence="1" id="KW-0862">Zinc</keyword>
<keyword evidence="1" id="KW-0479">Metal-binding</keyword>
<dbReference type="RefSeq" id="XP_009789990.1">
    <property type="nucleotide sequence ID" value="XM_009791688.1"/>
</dbReference>
<organism evidence="4 5">
    <name type="scientific">Nicotiana sylvestris</name>
    <name type="common">Wood tobacco</name>
    <name type="synonym">South American tobacco</name>
    <dbReference type="NCBI Taxonomy" id="4096"/>
    <lineage>
        <taxon>Eukaryota</taxon>
        <taxon>Viridiplantae</taxon>
        <taxon>Streptophyta</taxon>
        <taxon>Embryophyta</taxon>
        <taxon>Tracheophyta</taxon>
        <taxon>Spermatophyta</taxon>
        <taxon>Magnoliopsida</taxon>
        <taxon>eudicotyledons</taxon>
        <taxon>Gunneridae</taxon>
        <taxon>Pentapetalae</taxon>
        <taxon>asterids</taxon>
        <taxon>lamiids</taxon>
        <taxon>Solanales</taxon>
        <taxon>Solanaceae</taxon>
        <taxon>Nicotianoideae</taxon>
        <taxon>Nicotianeae</taxon>
        <taxon>Nicotiana</taxon>
    </lineage>
</organism>
<name>A0A1U7XU35_NICSY</name>
<accession>A0A1U7XU35</accession>
<dbReference type="InterPro" id="IPR001878">
    <property type="entry name" value="Znf_CCHC"/>
</dbReference>
<feature type="compositionally biased region" description="Low complexity" evidence="2">
    <location>
        <begin position="130"/>
        <end position="154"/>
    </location>
</feature>
<protein>
    <submittedName>
        <fullName evidence="5">Uncharacterized protein LOC104237524</fullName>
    </submittedName>
</protein>
<evidence type="ECO:0000313" key="4">
    <source>
        <dbReference type="Proteomes" id="UP000189701"/>
    </source>
</evidence>
<reference evidence="4" key="1">
    <citation type="journal article" date="2013" name="Genome Biol.">
        <title>Reference genomes and transcriptomes of Nicotiana sylvestris and Nicotiana tomentosiformis.</title>
        <authorList>
            <person name="Sierro N."/>
            <person name="Battey J.N."/>
            <person name="Ouadi S."/>
            <person name="Bovet L."/>
            <person name="Goepfert S."/>
            <person name="Bakaher N."/>
            <person name="Peitsch M.C."/>
            <person name="Ivanov N.V."/>
        </authorList>
    </citation>
    <scope>NUCLEOTIDE SEQUENCE [LARGE SCALE GENOMIC DNA]</scope>
</reference>
<keyword evidence="4" id="KW-1185">Reference proteome</keyword>
<reference evidence="5" key="2">
    <citation type="submission" date="2025-08" db="UniProtKB">
        <authorList>
            <consortium name="RefSeq"/>
        </authorList>
    </citation>
    <scope>IDENTIFICATION</scope>
    <source>
        <tissue evidence="5">Leaf</tissue>
    </source>
</reference>
<sequence>MEREGNSKDRSMGNMGESLGGERSTFRGGSSGSSQSIAQSSASAPPSGSSQQQQWSCFRPSQGSRGPHQHGWLGGRSQQQQRSPCPKCGKMHSGICYMELPICYGCGMRGHIQRHCRVSRQGAGRCTTQPSSPAAATSSSSSPARVAPAPAGRGAARGGA</sequence>
<evidence type="ECO:0000259" key="3">
    <source>
        <dbReference type="PROSITE" id="PS50158"/>
    </source>
</evidence>
<feature type="compositionally biased region" description="Low complexity" evidence="2">
    <location>
        <begin position="32"/>
        <end position="54"/>
    </location>
</feature>
<dbReference type="GO" id="GO:0008270">
    <property type="term" value="F:zinc ion binding"/>
    <property type="evidence" value="ECO:0007669"/>
    <property type="project" value="UniProtKB-KW"/>
</dbReference>
<dbReference type="Proteomes" id="UP000189701">
    <property type="component" value="Unplaced"/>
</dbReference>
<feature type="compositionally biased region" description="Basic and acidic residues" evidence="2">
    <location>
        <begin position="1"/>
        <end position="11"/>
    </location>
</feature>
<feature type="region of interest" description="Disordered" evidence="2">
    <location>
        <begin position="123"/>
        <end position="160"/>
    </location>
</feature>
<dbReference type="GO" id="GO:0003676">
    <property type="term" value="F:nucleic acid binding"/>
    <property type="evidence" value="ECO:0007669"/>
    <property type="project" value="InterPro"/>
</dbReference>
<evidence type="ECO:0000256" key="2">
    <source>
        <dbReference type="SAM" id="MobiDB-lite"/>
    </source>
</evidence>
<feature type="domain" description="CCHC-type" evidence="3">
    <location>
        <begin position="103"/>
        <end position="117"/>
    </location>
</feature>
<evidence type="ECO:0000313" key="5">
    <source>
        <dbReference type="RefSeq" id="XP_009789990.1"/>
    </source>
</evidence>
<proteinExistence type="predicted"/>
<feature type="compositionally biased region" description="Polar residues" evidence="2">
    <location>
        <begin position="55"/>
        <end position="64"/>
    </location>
</feature>
<dbReference type="PROSITE" id="PS50158">
    <property type="entry name" value="ZF_CCHC"/>
    <property type="match status" value="1"/>
</dbReference>
<feature type="region of interest" description="Disordered" evidence="2">
    <location>
        <begin position="1"/>
        <end position="88"/>
    </location>
</feature>
<keyword evidence="1" id="KW-0863">Zinc-finger</keyword>
<dbReference type="OrthoDB" id="1751882at2759"/>
<evidence type="ECO:0000256" key="1">
    <source>
        <dbReference type="PROSITE-ProRule" id="PRU00047"/>
    </source>
</evidence>
<dbReference type="AlphaFoldDB" id="A0A1U7XU35"/>